<protein>
    <submittedName>
        <fullName evidence="1">Uncharacterized protein</fullName>
    </submittedName>
</protein>
<reference evidence="1" key="1">
    <citation type="journal article" date="2023" name="GigaByte">
        <title>Genome assembly of the bearded iris, Iris pallida Lam.</title>
        <authorList>
            <person name="Bruccoleri R.E."/>
            <person name="Oakeley E.J."/>
            <person name="Faust A.M.E."/>
            <person name="Altorfer M."/>
            <person name="Dessus-Babus S."/>
            <person name="Burckhardt D."/>
            <person name="Oertli M."/>
            <person name="Naumann U."/>
            <person name="Petersen F."/>
            <person name="Wong J."/>
        </authorList>
    </citation>
    <scope>NUCLEOTIDE SEQUENCE</scope>
    <source>
        <strain evidence="1">GSM-AAB239-AS_SAM_17_03QT</strain>
    </source>
</reference>
<evidence type="ECO:0000313" key="2">
    <source>
        <dbReference type="Proteomes" id="UP001140949"/>
    </source>
</evidence>
<comment type="caution">
    <text evidence="1">The sequence shown here is derived from an EMBL/GenBank/DDBJ whole genome shotgun (WGS) entry which is preliminary data.</text>
</comment>
<proteinExistence type="predicted"/>
<dbReference type="AlphaFoldDB" id="A0AAX6F735"/>
<dbReference type="EMBL" id="JANAVB010031219">
    <property type="protein sequence ID" value="KAJ6812234.1"/>
    <property type="molecule type" value="Genomic_DNA"/>
</dbReference>
<organism evidence="1 2">
    <name type="scientific">Iris pallida</name>
    <name type="common">Sweet iris</name>
    <dbReference type="NCBI Taxonomy" id="29817"/>
    <lineage>
        <taxon>Eukaryota</taxon>
        <taxon>Viridiplantae</taxon>
        <taxon>Streptophyta</taxon>
        <taxon>Embryophyta</taxon>
        <taxon>Tracheophyta</taxon>
        <taxon>Spermatophyta</taxon>
        <taxon>Magnoliopsida</taxon>
        <taxon>Liliopsida</taxon>
        <taxon>Asparagales</taxon>
        <taxon>Iridaceae</taxon>
        <taxon>Iridoideae</taxon>
        <taxon>Irideae</taxon>
        <taxon>Iris</taxon>
    </lineage>
</organism>
<keyword evidence="2" id="KW-1185">Reference proteome</keyword>
<evidence type="ECO:0000313" key="1">
    <source>
        <dbReference type="EMBL" id="KAJ6812234.1"/>
    </source>
</evidence>
<name>A0AAX6F735_IRIPA</name>
<gene>
    <name evidence="1" type="ORF">M6B38_149025</name>
</gene>
<dbReference type="Proteomes" id="UP001140949">
    <property type="component" value="Unassembled WGS sequence"/>
</dbReference>
<accession>A0AAX6F735</accession>
<sequence length="116" mass="13035">MVYNSVNKQFLSPHKEPPSMEIVANKSKDLRSEGKEAIGREEFYQLITKWIEKDMRIVLIHRLLVALLASPLLAGQTKNLGRQLPRVGEAVEKIPTPLIATVYSAGIILLQDIRTS</sequence>
<reference evidence="1" key="2">
    <citation type="submission" date="2023-04" db="EMBL/GenBank/DDBJ databases">
        <authorList>
            <person name="Bruccoleri R.E."/>
            <person name="Oakeley E.J."/>
            <person name="Faust A.-M."/>
            <person name="Dessus-Babus S."/>
            <person name="Altorfer M."/>
            <person name="Burckhardt D."/>
            <person name="Oertli M."/>
            <person name="Naumann U."/>
            <person name="Petersen F."/>
            <person name="Wong J."/>
        </authorList>
    </citation>
    <scope>NUCLEOTIDE SEQUENCE</scope>
    <source>
        <strain evidence="1">GSM-AAB239-AS_SAM_17_03QT</strain>
        <tissue evidence="1">Leaf</tissue>
    </source>
</reference>